<dbReference type="PANTHER" id="PTHR47113">
    <property type="entry name" value="LD09343P"/>
    <property type="match status" value="1"/>
</dbReference>
<dbReference type="InterPro" id="IPR004344">
    <property type="entry name" value="TTL/TTLL_fam"/>
</dbReference>
<dbReference type="Pfam" id="PF03133">
    <property type="entry name" value="TTL"/>
    <property type="match status" value="1"/>
</dbReference>
<evidence type="ECO:0000313" key="3">
    <source>
        <dbReference type="Proteomes" id="UP000037069"/>
    </source>
</evidence>
<dbReference type="SUPFAM" id="SSF56059">
    <property type="entry name" value="Glutathione synthetase ATP-binding domain-like"/>
    <property type="match status" value="1"/>
</dbReference>
<dbReference type="Gene3D" id="3.30.470.20">
    <property type="entry name" value="ATP-grasp fold, B domain"/>
    <property type="match status" value="1"/>
</dbReference>
<dbReference type="PANTHER" id="PTHR47113:SF1">
    <property type="entry name" value="LD09343P"/>
    <property type="match status" value="1"/>
</dbReference>
<evidence type="ECO:0000313" key="2">
    <source>
        <dbReference type="EMBL" id="KNC21547.1"/>
    </source>
</evidence>
<evidence type="ECO:0000256" key="1">
    <source>
        <dbReference type="SAM" id="Phobius"/>
    </source>
</evidence>
<sequence>MDAENIQNNVQTKVKTQDIKDAKNAIPVHSVIVFLLATLATAILVDLLPTKCSYWNWPKQQDVRKVEVVPQATYAIYGKSKTEEHLIHVINVLDRLGYQRVNLEDNWNLLWAHDYPFIKMPQRMKNLEKHQMVNHFPGCGFITNKVDLSTTPLPFLPRAFRLPSQRQEFLEYVEHNPNALFVEKHNEHRHIAIRPPEDINLYSNDSFVQEFLQNPFLVDGYKFDIGVYVVITSIDPLRLYIYSGDVLFRYCPVKYHPFDASNVDKYVVGDDYLPTWQVPSLVKYYKRLGGSMRGAFDAYVRDQNQNPSGIWLQVEDIIRRTVLAKEQDIKGILRSYKTKNFFDLMRFDLIIDENLKVHLMEANMSPNLSSAHFKPNSLLYEQILYSVMNMVGIGSPLQNKTLQESKANFLSSEEVREMITSERNLATNINDCAEHGCDKSCNSRECDLCLPCLSGSEYEILEKAHHEHLHRISMKRIFPKPILQPENFDIATEVQNMTKRNAWMTRWFYYKCQYDSNWCI</sequence>
<dbReference type="InterPro" id="IPR053317">
    <property type="entry name" value="Tubulin_polyglutamylase"/>
</dbReference>
<gene>
    <name evidence="2" type="ORF">FF38_05352</name>
</gene>
<feature type="transmembrane region" description="Helical" evidence="1">
    <location>
        <begin position="25"/>
        <end position="45"/>
    </location>
</feature>
<accession>A0A0L0BNE0</accession>
<dbReference type="Proteomes" id="UP000037069">
    <property type="component" value="Unassembled WGS sequence"/>
</dbReference>
<dbReference type="EMBL" id="JRES01001605">
    <property type="protein sequence ID" value="KNC21547.1"/>
    <property type="molecule type" value="Genomic_DNA"/>
</dbReference>
<comment type="caution">
    <text evidence="2">The sequence shown here is derived from an EMBL/GenBank/DDBJ whole genome shotgun (WGS) entry which is preliminary data.</text>
</comment>
<dbReference type="STRING" id="7375.A0A0L0BNE0"/>
<keyword evidence="3" id="KW-1185">Reference proteome</keyword>
<organism evidence="2 3">
    <name type="scientific">Lucilia cuprina</name>
    <name type="common">Green bottle fly</name>
    <name type="synonym">Australian sheep blowfly</name>
    <dbReference type="NCBI Taxonomy" id="7375"/>
    <lineage>
        <taxon>Eukaryota</taxon>
        <taxon>Metazoa</taxon>
        <taxon>Ecdysozoa</taxon>
        <taxon>Arthropoda</taxon>
        <taxon>Hexapoda</taxon>
        <taxon>Insecta</taxon>
        <taxon>Pterygota</taxon>
        <taxon>Neoptera</taxon>
        <taxon>Endopterygota</taxon>
        <taxon>Diptera</taxon>
        <taxon>Brachycera</taxon>
        <taxon>Muscomorpha</taxon>
        <taxon>Oestroidea</taxon>
        <taxon>Calliphoridae</taxon>
        <taxon>Luciliinae</taxon>
        <taxon>Lucilia</taxon>
    </lineage>
</organism>
<evidence type="ECO:0008006" key="4">
    <source>
        <dbReference type="Google" id="ProtNLM"/>
    </source>
</evidence>
<protein>
    <recommendedName>
        <fullName evidence="4">Tubulin polyglutamylase TTLL6</fullName>
    </recommendedName>
</protein>
<dbReference type="AlphaFoldDB" id="A0A0L0BNE0"/>
<keyword evidence="1" id="KW-1133">Transmembrane helix</keyword>
<dbReference type="OMA" id="CGYITNK"/>
<name>A0A0L0BNE0_LUCCU</name>
<reference evidence="2 3" key="1">
    <citation type="journal article" date="2015" name="Nat. Commun.">
        <title>Lucilia cuprina genome unlocks parasitic fly biology to underpin future interventions.</title>
        <authorList>
            <person name="Anstead C.A."/>
            <person name="Korhonen P.K."/>
            <person name="Young N.D."/>
            <person name="Hall R.S."/>
            <person name="Jex A.R."/>
            <person name="Murali S.C."/>
            <person name="Hughes D.S."/>
            <person name="Lee S.F."/>
            <person name="Perry T."/>
            <person name="Stroehlein A.J."/>
            <person name="Ansell B.R."/>
            <person name="Breugelmans B."/>
            <person name="Hofmann A."/>
            <person name="Qu J."/>
            <person name="Dugan S."/>
            <person name="Lee S.L."/>
            <person name="Chao H."/>
            <person name="Dinh H."/>
            <person name="Han Y."/>
            <person name="Doddapaneni H.V."/>
            <person name="Worley K.C."/>
            <person name="Muzny D.M."/>
            <person name="Ioannidis P."/>
            <person name="Waterhouse R.M."/>
            <person name="Zdobnov E.M."/>
            <person name="James P.J."/>
            <person name="Bagnall N.H."/>
            <person name="Kotze A.C."/>
            <person name="Gibbs R.A."/>
            <person name="Richards S."/>
            <person name="Batterham P."/>
            <person name="Gasser R.B."/>
        </authorList>
    </citation>
    <scope>NUCLEOTIDE SEQUENCE [LARGE SCALE GENOMIC DNA]</scope>
    <source>
        <strain evidence="2 3">LS</strain>
        <tissue evidence="2">Full body</tissue>
    </source>
</reference>
<proteinExistence type="predicted"/>
<dbReference type="OrthoDB" id="202825at2759"/>
<dbReference type="PROSITE" id="PS51221">
    <property type="entry name" value="TTL"/>
    <property type="match status" value="1"/>
</dbReference>
<keyword evidence="1" id="KW-0472">Membrane</keyword>
<keyword evidence="1" id="KW-0812">Transmembrane</keyword>